<evidence type="ECO:0000313" key="1">
    <source>
        <dbReference type="EMBL" id="MEQ2213639.1"/>
    </source>
</evidence>
<comment type="caution">
    <text evidence="1">The sequence shown here is derived from an EMBL/GenBank/DDBJ whole genome shotgun (WGS) entry which is preliminary data.</text>
</comment>
<dbReference type="Proteomes" id="UP001434883">
    <property type="component" value="Unassembled WGS sequence"/>
</dbReference>
<keyword evidence="2" id="KW-1185">Reference proteome</keyword>
<reference evidence="1 2" key="1">
    <citation type="submission" date="2021-06" db="EMBL/GenBank/DDBJ databases">
        <authorList>
            <person name="Palmer J.M."/>
        </authorList>
    </citation>
    <scope>NUCLEOTIDE SEQUENCE [LARGE SCALE GENOMIC DNA]</scope>
    <source>
        <strain evidence="1 2">XC_2019</strain>
        <tissue evidence="1">Muscle</tissue>
    </source>
</reference>
<protein>
    <recommendedName>
        <fullName evidence="3">CST complex subunit CTC1</fullName>
    </recommendedName>
</protein>
<accession>A0ABV0RZM6</accession>
<organism evidence="1 2">
    <name type="scientific">Xenoophorus captivus</name>
    <dbReference type="NCBI Taxonomy" id="1517983"/>
    <lineage>
        <taxon>Eukaryota</taxon>
        <taxon>Metazoa</taxon>
        <taxon>Chordata</taxon>
        <taxon>Craniata</taxon>
        <taxon>Vertebrata</taxon>
        <taxon>Euteleostomi</taxon>
        <taxon>Actinopterygii</taxon>
        <taxon>Neopterygii</taxon>
        <taxon>Teleostei</taxon>
        <taxon>Neoteleostei</taxon>
        <taxon>Acanthomorphata</taxon>
        <taxon>Ovalentaria</taxon>
        <taxon>Atherinomorphae</taxon>
        <taxon>Cyprinodontiformes</taxon>
        <taxon>Goodeidae</taxon>
        <taxon>Xenoophorus</taxon>
    </lineage>
</organism>
<sequence>SSPLSPVRVSGVGLQVFRTQRCPLWPSEELQLINLWLMCLRSEVVTFQGLISERLSLMDWKGQTGHTHSGVRLTVCDQSGPSLCVYLDLSHAPYTPGLLPGNRVLLSGFLRKLSR</sequence>
<feature type="non-terminal residue" evidence="1">
    <location>
        <position position="1"/>
    </location>
</feature>
<name>A0ABV0RZM6_9TELE</name>
<gene>
    <name evidence="1" type="ORF">XENOCAPTIV_018327</name>
</gene>
<dbReference type="EMBL" id="JAHRIN010062664">
    <property type="protein sequence ID" value="MEQ2213639.1"/>
    <property type="molecule type" value="Genomic_DNA"/>
</dbReference>
<evidence type="ECO:0008006" key="3">
    <source>
        <dbReference type="Google" id="ProtNLM"/>
    </source>
</evidence>
<evidence type="ECO:0000313" key="2">
    <source>
        <dbReference type="Proteomes" id="UP001434883"/>
    </source>
</evidence>
<proteinExistence type="predicted"/>